<evidence type="ECO:0000256" key="3">
    <source>
        <dbReference type="ARBA" id="ARBA00022771"/>
    </source>
</evidence>
<dbReference type="Proteomes" id="UP000007879">
    <property type="component" value="Unassembled WGS sequence"/>
</dbReference>
<dbReference type="AlphaFoldDB" id="A0A1X7VC97"/>
<dbReference type="PROSITE" id="PS50089">
    <property type="entry name" value="ZF_RING_2"/>
    <property type="match status" value="1"/>
</dbReference>
<evidence type="ECO:0000256" key="6">
    <source>
        <dbReference type="PROSITE-ProRule" id="PRU00175"/>
    </source>
</evidence>
<feature type="coiled-coil region" evidence="7">
    <location>
        <begin position="173"/>
        <end position="222"/>
    </location>
</feature>
<evidence type="ECO:0000256" key="4">
    <source>
        <dbReference type="ARBA" id="ARBA00022833"/>
    </source>
</evidence>
<dbReference type="GO" id="GO:0006289">
    <property type="term" value="P:nucleotide-excision repair"/>
    <property type="evidence" value="ECO:0007669"/>
    <property type="project" value="InterPro"/>
</dbReference>
<dbReference type="InterPro" id="IPR017907">
    <property type="entry name" value="Znf_RING_CS"/>
</dbReference>
<reference evidence="10" key="1">
    <citation type="journal article" date="2010" name="Nature">
        <title>The Amphimedon queenslandica genome and the evolution of animal complexity.</title>
        <authorList>
            <person name="Srivastava M."/>
            <person name="Simakov O."/>
            <person name="Chapman J."/>
            <person name="Fahey B."/>
            <person name="Gauthier M.E."/>
            <person name="Mitros T."/>
            <person name="Richards G.S."/>
            <person name="Conaco C."/>
            <person name="Dacre M."/>
            <person name="Hellsten U."/>
            <person name="Larroux C."/>
            <person name="Putnam N.H."/>
            <person name="Stanke M."/>
            <person name="Adamska M."/>
            <person name="Darling A."/>
            <person name="Degnan S.M."/>
            <person name="Oakley T.H."/>
            <person name="Plachetzki D.C."/>
            <person name="Zhai Y."/>
            <person name="Adamski M."/>
            <person name="Calcino A."/>
            <person name="Cummins S.F."/>
            <person name="Goodstein D.M."/>
            <person name="Harris C."/>
            <person name="Jackson D.J."/>
            <person name="Leys S.P."/>
            <person name="Shu S."/>
            <person name="Woodcroft B.J."/>
            <person name="Vervoort M."/>
            <person name="Kosik K.S."/>
            <person name="Manning G."/>
            <person name="Degnan B.M."/>
            <person name="Rokhsar D.S."/>
        </authorList>
    </citation>
    <scope>NUCLEOTIDE SEQUENCE [LARGE SCALE GENOMIC DNA]</scope>
</reference>
<dbReference type="InterPro" id="IPR013083">
    <property type="entry name" value="Znf_RING/FYVE/PHD"/>
</dbReference>
<evidence type="ECO:0000256" key="7">
    <source>
        <dbReference type="SAM" id="Coils"/>
    </source>
</evidence>
<evidence type="ECO:0000256" key="2">
    <source>
        <dbReference type="ARBA" id="ARBA00022723"/>
    </source>
</evidence>
<dbReference type="GO" id="GO:0006357">
    <property type="term" value="P:regulation of transcription by RNA polymerase II"/>
    <property type="evidence" value="ECO:0007669"/>
    <property type="project" value="TreeGrafter"/>
</dbReference>
<dbReference type="eggNOG" id="KOG3800">
    <property type="taxonomic scope" value="Eukaryota"/>
</dbReference>
<keyword evidence="7" id="KW-0175">Coiled coil</keyword>
<comment type="subcellular location">
    <subcellularLocation>
        <location evidence="1">Nucleus</location>
    </subcellularLocation>
</comment>
<keyword evidence="3 6" id="KW-0863">Zinc-finger</keyword>
<reference evidence="9" key="2">
    <citation type="submission" date="2017-05" db="UniProtKB">
        <authorList>
            <consortium name="EnsemblMetazoa"/>
        </authorList>
    </citation>
    <scope>IDENTIFICATION</scope>
</reference>
<dbReference type="PANTHER" id="PTHR12683:SF13">
    <property type="entry name" value="CDK-ACTIVATING KINASE ASSEMBLY FACTOR MAT1"/>
    <property type="match status" value="1"/>
</dbReference>
<dbReference type="PANTHER" id="PTHR12683">
    <property type="entry name" value="CDK-ACTIVATING KINASE ASSEMBLY FACTOR MAT1"/>
    <property type="match status" value="1"/>
</dbReference>
<organism evidence="9">
    <name type="scientific">Amphimedon queenslandica</name>
    <name type="common">Sponge</name>
    <dbReference type="NCBI Taxonomy" id="400682"/>
    <lineage>
        <taxon>Eukaryota</taxon>
        <taxon>Metazoa</taxon>
        <taxon>Porifera</taxon>
        <taxon>Demospongiae</taxon>
        <taxon>Heteroscleromorpha</taxon>
        <taxon>Haplosclerida</taxon>
        <taxon>Niphatidae</taxon>
        <taxon>Amphimedon</taxon>
    </lineage>
</organism>
<protein>
    <recommendedName>
        <fullName evidence="8">RING-type domain-containing protein</fullName>
    </recommendedName>
</protein>
<dbReference type="PROSITE" id="PS00518">
    <property type="entry name" value="ZF_RING_1"/>
    <property type="match status" value="1"/>
</dbReference>
<dbReference type="InterPro" id="IPR057657">
    <property type="entry name" value="MAT1_CAK-anch"/>
</dbReference>
<dbReference type="GO" id="GO:0005675">
    <property type="term" value="C:transcription factor TFIIH holo complex"/>
    <property type="evidence" value="ECO:0007669"/>
    <property type="project" value="InterPro"/>
</dbReference>
<dbReference type="InterPro" id="IPR004575">
    <property type="entry name" value="MAT1/Tfb3"/>
</dbReference>
<evidence type="ECO:0000313" key="9">
    <source>
        <dbReference type="EnsemblMetazoa" id="Aqu2.1.37930_001"/>
    </source>
</evidence>
<keyword evidence="4" id="KW-0862">Zinc</keyword>
<evidence type="ECO:0000256" key="5">
    <source>
        <dbReference type="ARBA" id="ARBA00023242"/>
    </source>
</evidence>
<dbReference type="NCBIfam" id="TIGR00570">
    <property type="entry name" value="cdk7"/>
    <property type="match status" value="1"/>
</dbReference>
<dbReference type="SUPFAM" id="SSF57850">
    <property type="entry name" value="RING/U-box"/>
    <property type="match status" value="1"/>
</dbReference>
<dbReference type="InterPro" id="IPR001841">
    <property type="entry name" value="Znf_RING"/>
</dbReference>
<sequence>MPITCMRIEIRLISSSSVHALHVHCPRGGVFSMDLFSCPRCKTSSYQNPNMKLLVNICGHKLCESCVESLFIRPSGPCPECGVALRRNQYRQTQFTDQYVEKEIDIRKKILKDYNKTEDDFNNLREYNDYLEEIETIIYNLANNIDVEITREKIELYKKENQSVIVKNRQKMLRRDQLIRTELESERNELEMRNQLAHNKQLEHIKEKAKQQETLIQQLIHSSRPASEVVAEVKAIKQEPAETTTTILSKTQYKQQQGITSFDPVLMDDTSSCYLYHPLVIESYGPLVPTIEQLDQLGYLANVRSLDASSTAGGFSAGHICQRALQDSFSCLSLTQQQH</sequence>
<proteinExistence type="predicted"/>
<evidence type="ECO:0000313" key="10">
    <source>
        <dbReference type="Proteomes" id="UP000007879"/>
    </source>
</evidence>
<dbReference type="InterPro" id="IPR015877">
    <property type="entry name" value="MAT1_centre"/>
</dbReference>
<accession>A0A1X7VC97</accession>
<dbReference type="OrthoDB" id="5963at2759"/>
<keyword evidence="10" id="KW-1185">Reference proteome</keyword>
<dbReference type="KEGG" id="aqu:100639439"/>
<evidence type="ECO:0000256" key="1">
    <source>
        <dbReference type="ARBA" id="ARBA00004123"/>
    </source>
</evidence>
<dbReference type="Pfam" id="PF25811">
    <property type="entry name" value="CAK-anch_MAT1"/>
    <property type="match status" value="1"/>
</dbReference>
<dbReference type="Pfam" id="PF17121">
    <property type="entry name" value="zf-C3HC4_5"/>
    <property type="match status" value="1"/>
</dbReference>
<dbReference type="EnsemblMetazoa" id="XM_019993948.1">
    <property type="protein sequence ID" value="XP_019849507.1"/>
    <property type="gene ID" value="LOC100639439"/>
</dbReference>
<feature type="domain" description="RING-type" evidence="8">
    <location>
        <begin position="38"/>
        <end position="81"/>
    </location>
</feature>
<name>A0A1X7VC97_AMPQE</name>
<evidence type="ECO:0000259" key="8">
    <source>
        <dbReference type="PROSITE" id="PS50089"/>
    </source>
</evidence>
<dbReference type="InParanoid" id="A0A1X7VC97"/>
<dbReference type="EnsemblMetazoa" id="Aqu2.1.37930_001">
    <property type="protein sequence ID" value="Aqu2.1.37930_001"/>
    <property type="gene ID" value="Aqu2.1.37930"/>
</dbReference>
<keyword evidence="5" id="KW-0539">Nucleus</keyword>
<dbReference type="STRING" id="400682.A0A1X7VC97"/>
<keyword evidence="2" id="KW-0479">Metal-binding</keyword>
<dbReference type="Gene3D" id="3.30.40.10">
    <property type="entry name" value="Zinc/RING finger domain, C3HC4 (zinc finger)"/>
    <property type="match status" value="1"/>
</dbReference>
<dbReference type="GO" id="GO:0061575">
    <property type="term" value="F:cyclin-dependent protein serine/threonine kinase activator activity"/>
    <property type="evidence" value="ECO:0007669"/>
    <property type="project" value="InterPro"/>
</dbReference>
<gene>
    <name evidence="9" type="primary">100639439</name>
</gene>
<dbReference type="CDD" id="cd16517">
    <property type="entry name" value="RING-HC_MAT1"/>
    <property type="match status" value="1"/>
</dbReference>
<dbReference type="GO" id="GO:0008270">
    <property type="term" value="F:zinc ion binding"/>
    <property type="evidence" value="ECO:0007669"/>
    <property type="project" value="UniProtKB-KW"/>
</dbReference>
<dbReference type="Pfam" id="PF06391">
    <property type="entry name" value="MAT1"/>
    <property type="match status" value="1"/>
</dbReference>